<reference evidence="8 9" key="1">
    <citation type="journal article" date="2013" name="PLoS ONE">
        <title>Cultivation and Complete Genome Sequencing of Gloeobacter kilaueensis sp. nov., from a Lava Cave in Kilauea Caldera, Hawai'i.</title>
        <authorList>
            <person name="Saw J.H."/>
            <person name="Schatz M."/>
            <person name="Brown M.V."/>
            <person name="Kunkel D.D."/>
            <person name="Foster J.S."/>
            <person name="Shick H."/>
            <person name="Christensen S."/>
            <person name="Hou S."/>
            <person name="Wan X."/>
            <person name="Donachie S.P."/>
        </authorList>
    </citation>
    <scope>NUCLEOTIDE SEQUENCE [LARGE SCALE GENOMIC DNA]</scope>
    <source>
        <strain evidence="9">JS</strain>
    </source>
</reference>
<dbReference type="eggNOG" id="COG1530">
    <property type="taxonomic scope" value="Bacteria"/>
</dbReference>
<dbReference type="KEGG" id="glj:GKIL_0116"/>
<feature type="domain" description="S1 motif" evidence="7">
    <location>
        <begin position="35"/>
        <end position="117"/>
    </location>
</feature>
<dbReference type="GO" id="GO:0005737">
    <property type="term" value="C:cytoplasm"/>
    <property type="evidence" value="ECO:0007669"/>
    <property type="project" value="TreeGrafter"/>
</dbReference>
<feature type="region of interest" description="Disordered" evidence="6">
    <location>
        <begin position="415"/>
        <end position="580"/>
    </location>
</feature>
<dbReference type="OrthoDB" id="9804278at2"/>
<evidence type="ECO:0000256" key="3">
    <source>
        <dbReference type="ARBA" id="ARBA00022801"/>
    </source>
</evidence>
<dbReference type="GO" id="GO:0003723">
    <property type="term" value="F:RNA binding"/>
    <property type="evidence" value="ECO:0007669"/>
    <property type="project" value="UniProtKB-KW"/>
</dbReference>
<keyword evidence="4" id="KW-0460">Magnesium</keyword>
<dbReference type="Gene3D" id="2.40.50.140">
    <property type="entry name" value="Nucleic acid-binding proteins"/>
    <property type="match status" value="1"/>
</dbReference>
<comment type="cofactor">
    <cofactor evidence="1">
        <name>Mg(2+)</name>
        <dbReference type="ChEBI" id="CHEBI:18420"/>
    </cofactor>
</comment>
<dbReference type="RefSeq" id="WP_023171356.1">
    <property type="nucleotide sequence ID" value="NC_022600.1"/>
</dbReference>
<dbReference type="GO" id="GO:0006364">
    <property type="term" value="P:rRNA processing"/>
    <property type="evidence" value="ECO:0007669"/>
    <property type="project" value="TreeGrafter"/>
</dbReference>
<feature type="compositionally biased region" description="Basic residues" evidence="6">
    <location>
        <begin position="628"/>
        <end position="637"/>
    </location>
</feature>
<evidence type="ECO:0000313" key="8">
    <source>
        <dbReference type="EMBL" id="AGY56363.1"/>
    </source>
</evidence>
<dbReference type="InterPro" id="IPR012340">
    <property type="entry name" value="NA-bd_OB-fold"/>
</dbReference>
<feature type="region of interest" description="Disordered" evidence="6">
    <location>
        <begin position="596"/>
        <end position="654"/>
    </location>
</feature>
<evidence type="ECO:0000256" key="5">
    <source>
        <dbReference type="ARBA" id="ARBA00022884"/>
    </source>
</evidence>
<dbReference type="Proteomes" id="UP000017396">
    <property type="component" value="Chromosome"/>
</dbReference>
<feature type="compositionally biased region" description="Gly residues" evidence="6">
    <location>
        <begin position="484"/>
        <end position="495"/>
    </location>
</feature>
<feature type="compositionally biased region" description="Polar residues" evidence="6">
    <location>
        <begin position="645"/>
        <end position="654"/>
    </location>
</feature>
<dbReference type="SUPFAM" id="SSF50249">
    <property type="entry name" value="Nucleic acid-binding proteins"/>
    <property type="match status" value="1"/>
</dbReference>
<dbReference type="EMBL" id="CP003587">
    <property type="protein sequence ID" value="AGY56363.1"/>
    <property type="molecule type" value="Genomic_DNA"/>
</dbReference>
<dbReference type="EC" id="3.1.26.12" evidence="8"/>
<dbReference type="InterPro" id="IPR003029">
    <property type="entry name" value="S1_domain"/>
</dbReference>
<dbReference type="PROSITE" id="PS50126">
    <property type="entry name" value="S1"/>
    <property type="match status" value="1"/>
</dbReference>
<dbReference type="GO" id="GO:0046872">
    <property type="term" value="F:metal ion binding"/>
    <property type="evidence" value="ECO:0007669"/>
    <property type="project" value="UniProtKB-KW"/>
</dbReference>
<evidence type="ECO:0000256" key="6">
    <source>
        <dbReference type="SAM" id="MobiDB-lite"/>
    </source>
</evidence>
<evidence type="ECO:0000256" key="1">
    <source>
        <dbReference type="ARBA" id="ARBA00001946"/>
    </source>
</evidence>
<dbReference type="NCBIfam" id="TIGR00757">
    <property type="entry name" value="RNaseEG"/>
    <property type="match status" value="1"/>
</dbReference>
<dbReference type="SMART" id="SM00316">
    <property type="entry name" value="S1"/>
    <property type="match status" value="1"/>
</dbReference>
<evidence type="ECO:0000259" key="7">
    <source>
        <dbReference type="PROSITE" id="PS50126"/>
    </source>
</evidence>
<protein>
    <submittedName>
        <fullName evidence="8">Ribonuclease, Rne/Rng family</fullName>
        <ecNumber evidence="8">3.1.26.12</ecNumber>
    </submittedName>
</protein>
<dbReference type="CDD" id="cd04453">
    <property type="entry name" value="S1_RNase_E"/>
    <property type="match status" value="1"/>
</dbReference>
<dbReference type="InterPro" id="IPR019307">
    <property type="entry name" value="RNA-bd_AU-1/RNase_E/G"/>
</dbReference>
<keyword evidence="3 8" id="KW-0378">Hydrolase</keyword>
<dbReference type="InterPro" id="IPR004659">
    <property type="entry name" value="RNase_E/G"/>
</dbReference>
<proteinExistence type="predicted"/>
<keyword evidence="9" id="KW-1185">Reference proteome</keyword>
<evidence type="ECO:0000256" key="4">
    <source>
        <dbReference type="ARBA" id="ARBA00022842"/>
    </source>
</evidence>
<dbReference type="GO" id="GO:0008995">
    <property type="term" value="F:ribonuclease E activity"/>
    <property type="evidence" value="ECO:0007669"/>
    <property type="project" value="UniProtKB-EC"/>
</dbReference>
<evidence type="ECO:0000313" key="9">
    <source>
        <dbReference type="Proteomes" id="UP000017396"/>
    </source>
</evidence>
<gene>
    <name evidence="8" type="primary">rne</name>
    <name evidence="8" type="ORF">GKIL_0116</name>
</gene>
<dbReference type="PANTHER" id="PTHR30001">
    <property type="entry name" value="RIBONUCLEASE"/>
    <property type="match status" value="1"/>
</dbReference>
<dbReference type="Pfam" id="PF10150">
    <property type="entry name" value="RNase_E_G"/>
    <property type="match status" value="1"/>
</dbReference>
<dbReference type="PANTHER" id="PTHR30001:SF0">
    <property type="entry name" value="RIBONUCLEASE G"/>
    <property type="match status" value="1"/>
</dbReference>
<feature type="compositionally biased region" description="Acidic residues" evidence="6">
    <location>
        <begin position="431"/>
        <end position="440"/>
    </location>
</feature>
<sequence>MPKQIIIAEQYRLAAVFAEDQIQELIVASGNHQVGDIYLGIVENVLPSIDAAFVNIGNPERNGFIHVTDLGQIRLRRSSASISELVTPQQKVLVQVMKEPTGNKGPRLTGNVSLPGRFLVLMPFGRGVNLSRRIRDDDERNRLRALAVLIKPAGMGLLVRTEAAGTDEQGILEDLENLLKQWEKIQKQTTETRAPALLNRDEDFIQRVLRDAYSAQVNRIVVDSHTGVKRVKQHLLTWNGGRMPQGVYIEHHRESVPILDYFRVNAAIREALRPRVDLPSGGYVIIEPTEALTVIDVNSGSFTRSATSRETVLWTNCEAATEIARQLRLRNIAGIIVIDFIDMDARRDQLQVLEHFSKALKADKSRPQIAQLTELGLVEITRKRQGQSIYEIFGKPCPTCEGLGILTHLPGMRHDQVSGGDPYPTFAPPSEEFDGFEGEEFSAPPASEYEEEEGGDLDLTSHPVFRNERRRPILDRRPAAPSGAGNGAPSPGGGGRNRRRRGRSGNGRGDDFRGAGEANESASPVSTGAIETTPSSSSSYPPVLEAEESSQSEPAIESPAGRESHEELPPEMPIDHVPPAEQEVLAYMGLPAELLRGPALTSGNTSILSVRPPSAEKDDDEGEANDPRRRRRRRPTRGKAETASGPVTTATPEE</sequence>
<organism evidence="8 9">
    <name type="scientific">Gloeobacter kilaueensis (strain ATCC BAA-2537 / CCAP 1431/1 / ULC 316 / JS1)</name>
    <dbReference type="NCBI Taxonomy" id="1183438"/>
    <lineage>
        <taxon>Bacteria</taxon>
        <taxon>Bacillati</taxon>
        <taxon>Cyanobacteriota</taxon>
        <taxon>Cyanophyceae</taxon>
        <taxon>Gloeobacterales</taxon>
        <taxon>Gloeobacteraceae</taxon>
        <taxon>Gloeobacter</taxon>
    </lineage>
</organism>
<feature type="compositionally biased region" description="Polar residues" evidence="6">
    <location>
        <begin position="520"/>
        <end position="534"/>
    </location>
</feature>
<dbReference type="HOGENOM" id="CLU_003468_5_6_3"/>
<keyword evidence="5" id="KW-0694">RNA-binding</keyword>
<dbReference type="STRING" id="1183438.GKIL_0116"/>
<feature type="compositionally biased region" description="Basic and acidic residues" evidence="6">
    <location>
        <begin position="465"/>
        <end position="478"/>
    </location>
</feature>
<dbReference type="PATRIC" id="fig|1183438.3.peg.116"/>
<evidence type="ECO:0000256" key="2">
    <source>
        <dbReference type="ARBA" id="ARBA00022723"/>
    </source>
</evidence>
<dbReference type="AlphaFoldDB" id="U5QC23"/>
<accession>U5QC23</accession>
<keyword evidence="2" id="KW-0479">Metal-binding</keyword>
<name>U5QC23_GLOK1</name>